<dbReference type="PANTHER" id="PTHR15503">
    <property type="entry name" value="LDOC1 RELATED"/>
    <property type="match status" value="1"/>
</dbReference>
<dbReference type="EMBL" id="BQNB010020303">
    <property type="protein sequence ID" value="GJT94523.1"/>
    <property type="molecule type" value="Genomic_DNA"/>
</dbReference>
<comment type="caution">
    <text evidence="1">The sequence shown here is derived from an EMBL/GenBank/DDBJ whole genome shotgun (WGS) entry which is preliminary data.</text>
</comment>
<dbReference type="PANTHER" id="PTHR15503:SF45">
    <property type="entry name" value="RNA-DIRECTED DNA POLYMERASE HOMOLOG"/>
    <property type="match status" value="1"/>
</dbReference>
<sequence>MDWLSRPRAKIVCYEKIVQITLSNGDILEVHGESPEGNLKQLKTMKVNEPKLTEIPVVREFHGVFPEDLSGLPPSREVEFCVDLIPRAMPVAKSPYFLAPTEMQELSNQLKELQEKDYQELNKLTVKNRYPLPRINDLFNQLQGSRYFLKIDLRSGYHQLRVREEDIPKLHLGRGKENVVADALSRKEWMKPRRAQALSMQISSSIKAKILEAQSEASKVWILQKSQENGQNQTNTDMGTEEHTKNWENAIKVDGLYCRSFAFVRKCLNEGWYTIHDENEILNTSDENTNVVSSPQEPFVFNQDPGVNSTQNPLQSNHNCCYKCGDLLDGIFCQRCTCKPCGNGAHIGYNSPPKASIISNPEQCNQTINELPQTLPSVHPTCNSRDENSFTYDSKPNFADDSPNVFNPPPQPQYVPYSCELCGNDSHYGYDCPPQVPFIYNQDPCFNQNFDYFPQTLPSFPQQYPCYEDCGNPHETF</sequence>
<proteinExistence type="predicted"/>
<dbReference type="InterPro" id="IPR032567">
    <property type="entry name" value="RTL1-rel"/>
</dbReference>
<evidence type="ECO:0000313" key="1">
    <source>
        <dbReference type="EMBL" id="GJT94523.1"/>
    </source>
</evidence>
<gene>
    <name evidence="1" type="ORF">Tco_1090041</name>
</gene>
<evidence type="ECO:0008006" key="3">
    <source>
        <dbReference type="Google" id="ProtNLM"/>
    </source>
</evidence>
<reference evidence="1" key="1">
    <citation type="journal article" date="2022" name="Int. J. Mol. Sci.">
        <title>Draft Genome of Tanacetum Coccineum: Genomic Comparison of Closely Related Tanacetum-Family Plants.</title>
        <authorList>
            <person name="Yamashiro T."/>
            <person name="Shiraishi A."/>
            <person name="Nakayama K."/>
            <person name="Satake H."/>
        </authorList>
    </citation>
    <scope>NUCLEOTIDE SEQUENCE</scope>
</reference>
<dbReference type="Proteomes" id="UP001151760">
    <property type="component" value="Unassembled WGS sequence"/>
</dbReference>
<dbReference type="Gene3D" id="3.30.70.270">
    <property type="match status" value="1"/>
</dbReference>
<keyword evidence="2" id="KW-1185">Reference proteome</keyword>
<dbReference type="Gene3D" id="3.10.10.10">
    <property type="entry name" value="HIV Type 1 Reverse Transcriptase, subunit A, domain 1"/>
    <property type="match status" value="1"/>
</dbReference>
<accession>A0ABQ5I563</accession>
<dbReference type="InterPro" id="IPR043128">
    <property type="entry name" value="Rev_trsase/Diguanyl_cyclase"/>
</dbReference>
<reference evidence="1" key="2">
    <citation type="submission" date="2022-01" db="EMBL/GenBank/DDBJ databases">
        <authorList>
            <person name="Yamashiro T."/>
            <person name="Shiraishi A."/>
            <person name="Satake H."/>
            <person name="Nakayama K."/>
        </authorList>
    </citation>
    <scope>NUCLEOTIDE SEQUENCE</scope>
</reference>
<dbReference type="InterPro" id="IPR043502">
    <property type="entry name" value="DNA/RNA_pol_sf"/>
</dbReference>
<protein>
    <recommendedName>
        <fullName evidence="3">Reverse transcriptase domain-containing protein</fullName>
    </recommendedName>
</protein>
<name>A0ABQ5I563_9ASTR</name>
<dbReference type="SUPFAM" id="SSF56672">
    <property type="entry name" value="DNA/RNA polymerases"/>
    <property type="match status" value="1"/>
</dbReference>
<evidence type="ECO:0000313" key="2">
    <source>
        <dbReference type="Proteomes" id="UP001151760"/>
    </source>
</evidence>
<organism evidence="1 2">
    <name type="scientific">Tanacetum coccineum</name>
    <dbReference type="NCBI Taxonomy" id="301880"/>
    <lineage>
        <taxon>Eukaryota</taxon>
        <taxon>Viridiplantae</taxon>
        <taxon>Streptophyta</taxon>
        <taxon>Embryophyta</taxon>
        <taxon>Tracheophyta</taxon>
        <taxon>Spermatophyta</taxon>
        <taxon>Magnoliopsida</taxon>
        <taxon>eudicotyledons</taxon>
        <taxon>Gunneridae</taxon>
        <taxon>Pentapetalae</taxon>
        <taxon>asterids</taxon>
        <taxon>campanulids</taxon>
        <taxon>Asterales</taxon>
        <taxon>Asteraceae</taxon>
        <taxon>Asteroideae</taxon>
        <taxon>Anthemideae</taxon>
        <taxon>Anthemidinae</taxon>
        <taxon>Tanacetum</taxon>
    </lineage>
</organism>